<feature type="region of interest" description="Disordered" evidence="1">
    <location>
        <begin position="626"/>
        <end position="646"/>
    </location>
</feature>
<dbReference type="GO" id="GO:0005634">
    <property type="term" value="C:nucleus"/>
    <property type="evidence" value="ECO:0007669"/>
    <property type="project" value="InterPro"/>
</dbReference>
<feature type="domain" description="Treslin STD" evidence="3">
    <location>
        <begin position="661"/>
        <end position="815"/>
    </location>
</feature>
<feature type="compositionally biased region" description="Polar residues" evidence="1">
    <location>
        <begin position="1129"/>
        <end position="1138"/>
    </location>
</feature>
<accession>A0A8B8E202</accession>
<feature type="compositionally biased region" description="Polar residues" evidence="1">
    <location>
        <begin position="1557"/>
        <end position="1570"/>
    </location>
</feature>
<dbReference type="GO" id="GO:0003682">
    <property type="term" value="F:chromatin binding"/>
    <property type="evidence" value="ECO:0007669"/>
    <property type="project" value="TreeGrafter"/>
</dbReference>
<dbReference type="RefSeq" id="XP_022334567.1">
    <property type="nucleotide sequence ID" value="XM_022478859.1"/>
</dbReference>
<sequence>MSETIEKCKILFLVDVNQGKLDIECDTKVFANRISLSAFRILTALDEKVLNKKILKRSNRNLQLQWSYKIFNSSQYKLMRHVNPFKEFKNRYFEEFENAVERNVETAIQEVNPNNELRENLPGKQYPANVLNKVLNEIALDYQWDDSDIFSPVKHVKSRRKSMKNEQNQRRENMVFLFANSPKNPLELRQFSGKVVLDDDIFLDSFMPPDLVHKLLHNVKLHWIDTDVPCDNVNPESVQFVESAIQKLHGSLIPVDTLVQTNRRCIVNIFSLWSSTEANPLPDKQTTTLMGVIPFTSVLEYHLKQQQSSQYSSMQAQPSQTKCRLMSNEKSVMCSFSVIPTQVNTHDTSSKSPKRTRNRNVMDRQTQPQLPVSNEICSLRMYGVLSLEDPGLVQCKCEGDYLCCSGQGDWEDEGQVPFVGLVEKLTKSSQALILVAESCPFLYILRPVTPESGTLSTLCLSDTLEVEKMLSQSESSSSPQKKGKSVKNEPWEQLISRAVQHSGHLTGSSASKHKSMSCFDPNVLGKSHLPGCRTGLVTLIEKLNERISQLEFLNEEEVESLRELQRVYRQENKPVRPRETTQSPQEGTSILAECEVETDSKLEESSTDALSSRGVLMVNKSRQSSVFMEDNSASSSKTQDSAKQIKKPEISSVQSEFASEEELVEYLCKTYSDMVASGCENFYLSAQSLVLVPLHYLKDQKVENPQTRCVELMERGVVLSVGSLREKHEAEDNNRQKLTELQLQTVLRFEILSLLQQGDQSLTEEDEKLNEIVTLLRTMSFITDPKTLSDFMNNSLVENYIHTLPQTLGNVYDELMQPLPSALEAILSPDNSADQSVFSKSLMEAELEKSVATPSSQPPSTSGLAPNSNDLTTNRARSKKIMHHPSLSDIGSQRQIFVHTLKAKEPTSSRKRRKSKRDLVKHFKSKTKLERRQSVAVMETIKSPKGGKRASSQLKASKSGALMSPPFKSPVRRTLVAETPSHKQKNSAMWKRQEAERRRSQSSTAVKVVEESPLKSERPSLLSPSQNKRALHKVRRSFYSASAGPLIRSRSMTQTNVELGDRIAGRTRDNSGNLNSILKKPPCQSALFKSPDRNSSFLLSQLIGSPTPQKKGLKTPGKGTPGKAVGESPSMNTRSRSPCVSKGFPKALFQESPSCAKSQSKIVRHSPKLKESVSKGEERSVLFSNTPRKSPGVLVAESPSQNTRSKSLATPTRKSVRAILFGKSPEAKPGETSSKTPSKSTPRARRLILSKTPVKSQKSAELTVEEVLAEKITNEEKDCVQESSFGTTQSAKTSEENEDINSNKSPEKCTTPSPKIKRKVRTPSSLNHWQRRKRGRDESMLSPKALSKRFKVSLDTEESVASNETEEENDMIFSSLSQEEGTINRKKRVLDLSEDTSVVFSPSKRKRTMKHSDQTILRTSYCLHNRISSGQMKSMSSFGSGKSEGFDTTGLCESQSSSLGFHSQTSRLSQVSVSSMDSSTTHDDVFLSQSQRHDKDAKGDEQDVNNSPVFKSGRKTRQLELSEQGSRGNSGEKVSPSGRKYSPNVTAKSLMHLMNSPLLSTNSAEKSPSVSRGVAIVQQQHRPRSRRSLNLQQ</sequence>
<feature type="compositionally biased region" description="Polar residues" evidence="1">
    <location>
        <begin position="626"/>
        <end position="642"/>
    </location>
</feature>
<dbReference type="Pfam" id="PF21854">
    <property type="entry name" value="Treslin_N"/>
    <property type="match status" value="1"/>
</dbReference>
<feature type="region of interest" description="Disordered" evidence="1">
    <location>
        <begin position="1103"/>
        <end position="1140"/>
    </location>
</feature>
<feature type="region of interest" description="Disordered" evidence="1">
    <location>
        <begin position="1153"/>
        <end position="1258"/>
    </location>
</feature>
<evidence type="ECO:0000259" key="3">
    <source>
        <dbReference type="Pfam" id="PF21855"/>
    </source>
</evidence>
<feature type="compositionally biased region" description="Basic and acidic residues" evidence="1">
    <location>
        <begin position="1491"/>
        <end position="1501"/>
    </location>
</feature>
<feature type="region of interest" description="Disordered" evidence="1">
    <location>
        <begin position="902"/>
        <end position="1029"/>
    </location>
</feature>
<feature type="region of interest" description="Disordered" evidence="1">
    <location>
        <begin position="849"/>
        <end position="872"/>
    </location>
</feature>
<dbReference type="GO" id="GO:0030174">
    <property type="term" value="P:regulation of DNA-templated DNA replication initiation"/>
    <property type="evidence" value="ECO:0007669"/>
    <property type="project" value="TreeGrafter"/>
</dbReference>
<feature type="compositionally biased region" description="Polar residues" evidence="1">
    <location>
        <begin position="1281"/>
        <end position="1292"/>
    </location>
</feature>
<dbReference type="InterPro" id="IPR053919">
    <property type="entry name" value="Treslin_N"/>
</dbReference>
<dbReference type="InterPro" id="IPR026153">
    <property type="entry name" value="Treslin"/>
</dbReference>
<evidence type="ECO:0000313" key="4">
    <source>
        <dbReference type="Proteomes" id="UP000694844"/>
    </source>
</evidence>
<evidence type="ECO:0000259" key="2">
    <source>
        <dbReference type="Pfam" id="PF21854"/>
    </source>
</evidence>
<evidence type="ECO:0000313" key="5">
    <source>
        <dbReference type="RefSeq" id="XP_022334567.1"/>
    </source>
</evidence>
<feature type="compositionally biased region" description="Basic and acidic residues" evidence="1">
    <location>
        <begin position="1168"/>
        <end position="1180"/>
    </location>
</feature>
<gene>
    <name evidence="5" type="primary">LOC111131379</name>
</gene>
<dbReference type="PANTHER" id="PTHR21556:SF2">
    <property type="entry name" value="TRESLIN"/>
    <property type="match status" value="1"/>
</dbReference>
<feature type="compositionally biased region" description="Basic and acidic residues" evidence="1">
    <location>
        <begin position="917"/>
        <end position="933"/>
    </location>
</feature>
<dbReference type="OrthoDB" id="5812172at2759"/>
<feature type="compositionally biased region" description="Basic and acidic residues" evidence="1">
    <location>
        <begin position="1008"/>
        <end position="1018"/>
    </location>
</feature>
<dbReference type="GeneID" id="111131379"/>
<feature type="compositionally biased region" description="Low complexity" evidence="1">
    <location>
        <begin position="1431"/>
        <end position="1443"/>
    </location>
</feature>
<feature type="region of interest" description="Disordered" evidence="1">
    <location>
        <begin position="1491"/>
        <end position="1593"/>
    </location>
</feature>
<dbReference type="KEGG" id="cvn:111131379"/>
<feature type="region of interest" description="Disordered" evidence="1">
    <location>
        <begin position="343"/>
        <end position="363"/>
    </location>
</feature>
<keyword evidence="4" id="KW-1185">Reference proteome</keyword>
<feature type="compositionally biased region" description="Polar residues" evidence="1">
    <location>
        <begin position="1198"/>
        <end position="1213"/>
    </location>
</feature>
<feature type="region of interest" description="Disordered" evidence="1">
    <location>
        <begin position="1279"/>
        <end position="1344"/>
    </location>
</feature>
<dbReference type="GO" id="GO:0007095">
    <property type="term" value="P:mitotic G2 DNA damage checkpoint signaling"/>
    <property type="evidence" value="ECO:0007669"/>
    <property type="project" value="TreeGrafter"/>
</dbReference>
<feature type="compositionally biased region" description="Polar residues" evidence="1">
    <location>
        <begin position="1451"/>
        <end position="1462"/>
    </location>
</feature>
<dbReference type="GO" id="GO:0033314">
    <property type="term" value="P:mitotic DNA replication checkpoint signaling"/>
    <property type="evidence" value="ECO:0007669"/>
    <property type="project" value="InterPro"/>
</dbReference>
<feature type="region of interest" description="Disordered" evidence="1">
    <location>
        <begin position="1431"/>
        <end position="1463"/>
    </location>
</feature>
<dbReference type="Proteomes" id="UP000694844">
    <property type="component" value="Chromosome 4"/>
</dbReference>
<evidence type="ECO:0000256" key="1">
    <source>
        <dbReference type="SAM" id="MobiDB-lite"/>
    </source>
</evidence>
<dbReference type="InterPro" id="IPR053920">
    <property type="entry name" value="Treslin_STD"/>
</dbReference>
<feature type="compositionally biased region" description="Polar residues" evidence="1">
    <location>
        <begin position="852"/>
        <end position="872"/>
    </location>
</feature>
<feature type="compositionally biased region" description="Low complexity" evidence="1">
    <location>
        <begin position="1106"/>
        <end position="1123"/>
    </location>
</feature>
<organism evidence="4 5">
    <name type="scientific">Crassostrea virginica</name>
    <name type="common">Eastern oyster</name>
    <dbReference type="NCBI Taxonomy" id="6565"/>
    <lineage>
        <taxon>Eukaryota</taxon>
        <taxon>Metazoa</taxon>
        <taxon>Spiralia</taxon>
        <taxon>Lophotrochozoa</taxon>
        <taxon>Mollusca</taxon>
        <taxon>Bivalvia</taxon>
        <taxon>Autobranchia</taxon>
        <taxon>Pteriomorphia</taxon>
        <taxon>Ostreida</taxon>
        <taxon>Ostreoidea</taxon>
        <taxon>Ostreidae</taxon>
        <taxon>Crassostrea</taxon>
    </lineage>
</organism>
<dbReference type="GO" id="GO:0010212">
    <property type="term" value="P:response to ionizing radiation"/>
    <property type="evidence" value="ECO:0007669"/>
    <property type="project" value="InterPro"/>
</dbReference>
<name>A0A8B8E202_CRAVI</name>
<protein>
    <submittedName>
        <fullName evidence="5">Treslin-like isoform X1</fullName>
    </submittedName>
</protein>
<feature type="domain" description="Treslin N-terminal" evidence="2">
    <location>
        <begin position="63"/>
        <end position="193"/>
    </location>
</feature>
<feature type="compositionally biased region" description="Polar residues" evidence="1">
    <location>
        <begin position="1519"/>
        <end position="1529"/>
    </location>
</feature>
<dbReference type="Pfam" id="PF21855">
    <property type="entry name" value="Treslin_STD"/>
    <property type="match status" value="1"/>
</dbReference>
<feature type="compositionally biased region" description="Polar residues" evidence="1">
    <location>
        <begin position="1300"/>
        <end position="1313"/>
    </location>
</feature>
<feature type="compositionally biased region" description="Low complexity" evidence="1">
    <location>
        <begin position="1230"/>
        <end position="1241"/>
    </location>
</feature>
<reference evidence="5" key="1">
    <citation type="submission" date="2025-08" db="UniProtKB">
        <authorList>
            <consortium name="RefSeq"/>
        </authorList>
    </citation>
    <scope>IDENTIFICATION</scope>
    <source>
        <tissue evidence="5">Whole sample</tissue>
    </source>
</reference>
<proteinExistence type="predicted"/>
<dbReference type="PANTHER" id="PTHR21556">
    <property type="entry name" value="TRESLIN"/>
    <property type="match status" value="1"/>
</dbReference>
<dbReference type="GO" id="GO:0006260">
    <property type="term" value="P:DNA replication"/>
    <property type="evidence" value="ECO:0007669"/>
    <property type="project" value="InterPro"/>
</dbReference>